<dbReference type="Gene3D" id="3.40.50.300">
    <property type="entry name" value="P-loop containing nucleotide triphosphate hydrolases"/>
    <property type="match status" value="1"/>
</dbReference>
<keyword evidence="6" id="KW-1185">Reference proteome</keyword>
<reference evidence="5 6" key="1">
    <citation type="journal article" date="2020" name="mSystems">
        <title>Defining Genomic and Predicted Metabolic Features of the Acetobacterium Genus.</title>
        <authorList>
            <person name="Ross D.E."/>
            <person name="Marshall C.W."/>
            <person name="Gulliver D."/>
            <person name="May H.D."/>
            <person name="Norman R.S."/>
        </authorList>
    </citation>
    <scope>NUCLEOTIDE SEQUENCE [LARGE SCALE GENOMIC DNA]</scope>
    <source>
        <strain evidence="5 6">DSM 8238</strain>
    </source>
</reference>
<dbReference type="Pfam" id="PF00005">
    <property type="entry name" value="ABC_tran"/>
    <property type="match status" value="1"/>
</dbReference>
<name>A0ABR6WTT7_9FIRM</name>
<dbReference type="SUPFAM" id="SSF52540">
    <property type="entry name" value="P-loop containing nucleoside triphosphate hydrolases"/>
    <property type="match status" value="1"/>
</dbReference>
<dbReference type="CDD" id="cd03230">
    <property type="entry name" value="ABC_DR_subfamily_A"/>
    <property type="match status" value="1"/>
</dbReference>
<comment type="caution">
    <text evidence="5">The sequence shown here is derived from an EMBL/GenBank/DDBJ whole genome shotgun (WGS) entry which is preliminary data.</text>
</comment>
<organism evidence="5 6">
    <name type="scientific">Acetobacterium fimetarium</name>
    <dbReference type="NCBI Taxonomy" id="52691"/>
    <lineage>
        <taxon>Bacteria</taxon>
        <taxon>Bacillati</taxon>
        <taxon>Bacillota</taxon>
        <taxon>Clostridia</taxon>
        <taxon>Eubacteriales</taxon>
        <taxon>Eubacteriaceae</taxon>
        <taxon>Acetobacterium</taxon>
    </lineage>
</organism>
<evidence type="ECO:0000256" key="1">
    <source>
        <dbReference type="ARBA" id="ARBA00022448"/>
    </source>
</evidence>
<evidence type="ECO:0000259" key="4">
    <source>
        <dbReference type="PROSITE" id="PS50893"/>
    </source>
</evidence>
<sequence length="277" mass="30673">MDNVIISLNNVSKRFGRSVILDHVNLDIKKGDSIALLGHNGSGKSTLLRMICGLTAVTSGKIESAALKFNYVPEHFPKLDLTAREFIDALGLIEGLPAATVGAKIRELFHAFYMDEMIDVPVKHLSKGTIQKVAVIQALLQKPDVLLLDEPLSGQDSQSQKTFIKRIKDLNNQGVTVIMSCHEQHLVNQLSHCAYEIIEKNLFPANLASLKEVEYDVMVFDADPDKNIDSAIMAAIEQLNDFGSRLELIVRSDNSDAVLKQMLKDDFKLRSMGAKEV</sequence>
<keyword evidence="2" id="KW-0547">Nucleotide-binding</keyword>
<protein>
    <submittedName>
        <fullName evidence="5">ATP-binding cassette domain-containing protein</fullName>
    </submittedName>
</protein>
<dbReference type="RefSeq" id="WP_186841912.1">
    <property type="nucleotide sequence ID" value="NZ_WJBC01000006.1"/>
</dbReference>
<dbReference type="InterPro" id="IPR003593">
    <property type="entry name" value="AAA+_ATPase"/>
</dbReference>
<proteinExistence type="predicted"/>
<evidence type="ECO:0000256" key="3">
    <source>
        <dbReference type="ARBA" id="ARBA00022840"/>
    </source>
</evidence>
<gene>
    <name evidence="5" type="ORF">GH808_06200</name>
</gene>
<dbReference type="PANTHER" id="PTHR42939">
    <property type="entry name" value="ABC TRANSPORTER ATP-BINDING PROTEIN ALBC-RELATED"/>
    <property type="match status" value="1"/>
</dbReference>
<dbReference type="Proteomes" id="UP000603234">
    <property type="component" value="Unassembled WGS sequence"/>
</dbReference>
<dbReference type="PANTHER" id="PTHR42939:SF1">
    <property type="entry name" value="ABC TRANSPORTER ATP-BINDING PROTEIN ALBC-RELATED"/>
    <property type="match status" value="1"/>
</dbReference>
<evidence type="ECO:0000313" key="6">
    <source>
        <dbReference type="Proteomes" id="UP000603234"/>
    </source>
</evidence>
<dbReference type="InterPro" id="IPR003439">
    <property type="entry name" value="ABC_transporter-like_ATP-bd"/>
</dbReference>
<dbReference type="EMBL" id="WJBC01000006">
    <property type="protein sequence ID" value="MBC3804027.1"/>
    <property type="molecule type" value="Genomic_DNA"/>
</dbReference>
<dbReference type="SMART" id="SM00382">
    <property type="entry name" value="AAA"/>
    <property type="match status" value="1"/>
</dbReference>
<dbReference type="InterPro" id="IPR051782">
    <property type="entry name" value="ABC_Transporter_VariousFunc"/>
</dbReference>
<keyword evidence="3 5" id="KW-0067">ATP-binding</keyword>
<dbReference type="PROSITE" id="PS50893">
    <property type="entry name" value="ABC_TRANSPORTER_2"/>
    <property type="match status" value="1"/>
</dbReference>
<feature type="domain" description="ABC transporter" evidence="4">
    <location>
        <begin position="6"/>
        <end position="231"/>
    </location>
</feature>
<accession>A0ABR6WTT7</accession>
<evidence type="ECO:0000256" key="2">
    <source>
        <dbReference type="ARBA" id="ARBA00022741"/>
    </source>
</evidence>
<keyword evidence="1" id="KW-0813">Transport</keyword>
<dbReference type="GO" id="GO:0005524">
    <property type="term" value="F:ATP binding"/>
    <property type="evidence" value="ECO:0007669"/>
    <property type="project" value="UniProtKB-KW"/>
</dbReference>
<dbReference type="InterPro" id="IPR027417">
    <property type="entry name" value="P-loop_NTPase"/>
</dbReference>
<evidence type="ECO:0000313" key="5">
    <source>
        <dbReference type="EMBL" id="MBC3804027.1"/>
    </source>
</evidence>